<dbReference type="InterPro" id="IPR036388">
    <property type="entry name" value="WH-like_DNA-bd_sf"/>
</dbReference>
<dbReference type="Gene3D" id="1.10.10.10">
    <property type="entry name" value="Winged helix-like DNA-binding domain superfamily/Winged helix DNA-binding domain"/>
    <property type="match status" value="1"/>
</dbReference>
<keyword evidence="2" id="KW-1185">Reference proteome</keyword>
<comment type="caution">
    <text evidence="1">The sequence shown here is derived from an EMBL/GenBank/DDBJ whole genome shotgun (WGS) entry which is preliminary data.</text>
</comment>
<reference evidence="1 2" key="1">
    <citation type="submission" date="2019-04" db="EMBL/GenBank/DDBJ databases">
        <title>Genome sequence of strain 7209-2.</title>
        <authorList>
            <person name="Gao J."/>
            <person name="Sun J."/>
        </authorList>
    </citation>
    <scope>NUCLEOTIDE SEQUENCE [LARGE SCALE GENOMIC DNA]</scope>
    <source>
        <strain evidence="1 2">7209-2</strain>
    </source>
</reference>
<dbReference type="SUPFAM" id="SSF46785">
    <property type="entry name" value="Winged helix' DNA-binding domain"/>
    <property type="match status" value="1"/>
</dbReference>
<dbReference type="InterPro" id="IPR036390">
    <property type="entry name" value="WH_DNA-bd_sf"/>
</dbReference>
<organism evidence="1 2">
    <name type="scientific">Rhizobium rhizophilum</name>
    <dbReference type="NCBI Taxonomy" id="1850373"/>
    <lineage>
        <taxon>Bacteria</taxon>
        <taxon>Pseudomonadati</taxon>
        <taxon>Pseudomonadota</taxon>
        <taxon>Alphaproteobacteria</taxon>
        <taxon>Hyphomicrobiales</taxon>
        <taxon>Rhizobiaceae</taxon>
        <taxon>Rhizobium/Agrobacterium group</taxon>
        <taxon>Rhizobium</taxon>
    </lineage>
</organism>
<dbReference type="EMBL" id="STGT01000004">
    <property type="protein sequence ID" value="THV12515.1"/>
    <property type="molecule type" value="Genomic_DNA"/>
</dbReference>
<gene>
    <name evidence="1" type="ORF">E9677_17305</name>
</gene>
<proteinExistence type="predicted"/>
<evidence type="ECO:0000313" key="1">
    <source>
        <dbReference type="EMBL" id="THV12515.1"/>
    </source>
</evidence>
<dbReference type="Proteomes" id="UP000309667">
    <property type="component" value="Unassembled WGS sequence"/>
</dbReference>
<name>A0ABY2QS92_9HYPH</name>
<sequence length="152" mass="17348">MSFQSMTHLADHLHERPKRNPTINPSFTTSARATLAFSKKMEVDCEFFARIMMPLHSRAEEKIALEKAAVVFSSLSNIVRLGVLLRLIKREWSVNELAADPEISQSARSQLWESFVRQALSVHEGMRRPCFIAAIILPLFVCWPKLGSHNSW</sequence>
<accession>A0ABY2QS92</accession>
<protein>
    <submittedName>
        <fullName evidence="1">Uncharacterized protein</fullName>
    </submittedName>
</protein>
<evidence type="ECO:0000313" key="2">
    <source>
        <dbReference type="Proteomes" id="UP000309667"/>
    </source>
</evidence>
<dbReference type="RefSeq" id="WP_136559309.1">
    <property type="nucleotide sequence ID" value="NZ_STGT01000004.1"/>
</dbReference>